<feature type="region of interest" description="Disordered" evidence="1">
    <location>
        <begin position="1"/>
        <end position="22"/>
    </location>
</feature>
<dbReference type="AlphaFoldDB" id="A0AAP5JWR0"/>
<feature type="region of interest" description="Disordered" evidence="1">
    <location>
        <begin position="91"/>
        <end position="113"/>
    </location>
</feature>
<comment type="caution">
    <text evidence="2">The sequence shown here is derived from an EMBL/GenBank/DDBJ whole genome shotgun (WGS) entry which is preliminary data.</text>
</comment>
<evidence type="ECO:0000313" key="2">
    <source>
        <dbReference type="EMBL" id="MDT2253370.1"/>
    </source>
</evidence>
<dbReference type="Proteomes" id="UP001259239">
    <property type="component" value="Unassembled WGS sequence"/>
</dbReference>
<reference evidence="2" key="1">
    <citation type="journal article" date="2023" name="J. Vet. Diagn. Invest.">
        <title>Oxytetracycline-resistant Paenibacillus larvae identified in commercial beekeeping operations in Saskatchewan using pooled honey sampling.</title>
        <authorList>
            <person name="Obshta O."/>
            <person name="Zabrodski M.W."/>
            <person name="Soomro T."/>
            <person name="Wilson G."/>
            <person name="Masood F."/>
            <person name="Thebeau J."/>
            <person name="Silva M.C.B."/>
            <person name="Biganski S."/>
            <person name="Kozii I.V."/>
            <person name="Koziy R.V."/>
            <person name="Raza M.F."/>
            <person name="Jose M.S."/>
            <person name="Simko E."/>
            <person name="Wood S.C."/>
        </authorList>
    </citation>
    <scope>NUCLEOTIDE SEQUENCE</scope>
    <source>
        <strain evidence="2">PL001</strain>
    </source>
</reference>
<protein>
    <submittedName>
        <fullName evidence="2">Uncharacterized protein</fullName>
    </submittedName>
</protein>
<name>A0AAP5JWR0_9BACL</name>
<gene>
    <name evidence="2" type="ORF">P7H09_19515</name>
</gene>
<organism evidence="2 3">
    <name type="scientific">Paenibacillus larvae</name>
    <dbReference type="NCBI Taxonomy" id="1464"/>
    <lineage>
        <taxon>Bacteria</taxon>
        <taxon>Bacillati</taxon>
        <taxon>Bacillota</taxon>
        <taxon>Bacilli</taxon>
        <taxon>Bacillales</taxon>
        <taxon>Paenibacillaceae</taxon>
        <taxon>Paenibacillus</taxon>
    </lineage>
</organism>
<accession>A0AAP5JWR0</accession>
<reference evidence="2" key="2">
    <citation type="submission" date="2023-03" db="EMBL/GenBank/DDBJ databases">
        <authorList>
            <person name="Obshta O."/>
            <person name="Zabrodski M.W."/>
            <person name="Soomro T."/>
            <person name="Wilson G."/>
            <person name="Masood F."/>
            <person name="Thebeau J."/>
            <person name="Bezerra Da Silva M.C."/>
            <person name="Raza F."/>
            <person name="Biganski S."/>
            <person name="Jose M."/>
            <person name="Camilli M."/>
            <person name="Kozii I.V."/>
            <person name="Kozii R.V."/>
            <person name="Simko E."/>
            <person name="Wood S.C."/>
        </authorList>
    </citation>
    <scope>NUCLEOTIDE SEQUENCE</scope>
    <source>
        <strain evidence="2">PL001</strain>
    </source>
</reference>
<dbReference type="EMBL" id="JARQGV010000004">
    <property type="protein sequence ID" value="MDT2253370.1"/>
    <property type="molecule type" value="Genomic_DNA"/>
</dbReference>
<feature type="compositionally biased region" description="Polar residues" evidence="1">
    <location>
        <begin position="1"/>
        <end position="20"/>
    </location>
</feature>
<evidence type="ECO:0000256" key="1">
    <source>
        <dbReference type="SAM" id="MobiDB-lite"/>
    </source>
</evidence>
<dbReference type="RefSeq" id="WP_311854275.1">
    <property type="nucleotide sequence ID" value="NZ_JARQGU010000001.1"/>
</dbReference>
<sequence length="130" mass="14577">MNRIRQTSTFHRTRKVFSSNKRPEIPSAEEVLRLVQGGFAAKEETGTINSLGTVEYLPVRRPSSAEKEKYRAMEQRVNPFLLRKLKKNDSACDGAEEDGSAQRPYSAAVGAAAAHSPRIHRRRAVCLRLP</sequence>
<evidence type="ECO:0000313" key="3">
    <source>
        <dbReference type="Proteomes" id="UP001259239"/>
    </source>
</evidence>
<proteinExistence type="predicted"/>